<dbReference type="OrthoDB" id="6928805at2"/>
<keyword evidence="3" id="KW-0614">Plasmid</keyword>
<dbReference type="Pfam" id="PF03795">
    <property type="entry name" value="YCII"/>
    <property type="match status" value="1"/>
</dbReference>
<dbReference type="InterPro" id="IPR011008">
    <property type="entry name" value="Dimeric_a/b-barrel"/>
</dbReference>
<sequence length="98" mass="11030">MKYYLCKYIPPRTDFLATMTVDEKDWMAQHGAYLDWLLGTGKIIAHGPVMDPAGGYGVSLYQIADDEEIETLTSSDPIVQNGAGHYEHHPMLHLKHRG</sequence>
<keyword evidence="4" id="KW-1185">Reference proteome</keyword>
<dbReference type="PATRIC" id="fig|1028800.3.peg.5825"/>
<dbReference type="HOGENOM" id="CLU_164654_1_0_5"/>
<dbReference type="RefSeq" id="WP_041366519.1">
    <property type="nucleotide sequence ID" value="NZ_HG938354.1"/>
</dbReference>
<dbReference type="KEGG" id="ngg:RG540_PA11890"/>
<dbReference type="Proteomes" id="UP000028181">
    <property type="component" value="Plasmid pHAMBI540a"/>
</dbReference>
<feature type="domain" description="YCII-related" evidence="2">
    <location>
        <begin position="16"/>
        <end position="89"/>
    </location>
</feature>
<geneLocation type="plasmid" evidence="4">
    <name>II</name>
</geneLocation>
<dbReference type="SUPFAM" id="SSF54909">
    <property type="entry name" value="Dimeric alpha+beta barrel"/>
    <property type="match status" value="1"/>
</dbReference>
<dbReference type="EMBL" id="HG938354">
    <property type="protein sequence ID" value="CDN51865.1"/>
    <property type="molecule type" value="Genomic_DNA"/>
</dbReference>
<organism evidence="3 4">
    <name type="scientific">Neorhizobium galegae bv. orientalis str. HAMBI 540</name>
    <dbReference type="NCBI Taxonomy" id="1028800"/>
    <lineage>
        <taxon>Bacteria</taxon>
        <taxon>Pseudomonadati</taxon>
        <taxon>Pseudomonadota</taxon>
        <taxon>Alphaproteobacteria</taxon>
        <taxon>Hyphomicrobiales</taxon>
        <taxon>Rhizobiaceae</taxon>
        <taxon>Rhizobium/Agrobacterium group</taxon>
        <taxon>Neorhizobium</taxon>
    </lineage>
</organism>
<evidence type="ECO:0000259" key="2">
    <source>
        <dbReference type="Pfam" id="PF03795"/>
    </source>
</evidence>
<accession>A0A068T381</accession>
<evidence type="ECO:0000313" key="4">
    <source>
        <dbReference type="Proteomes" id="UP000028181"/>
    </source>
</evidence>
<evidence type="ECO:0000256" key="1">
    <source>
        <dbReference type="ARBA" id="ARBA00007689"/>
    </source>
</evidence>
<name>A0A068T381_NEOGA</name>
<dbReference type="AlphaFoldDB" id="A0A068T381"/>
<dbReference type="GeneID" id="24260507"/>
<dbReference type="eggNOG" id="COG2350">
    <property type="taxonomic scope" value="Bacteria"/>
</dbReference>
<gene>
    <name evidence="3" type="ORF">RG540_PA11890</name>
</gene>
<evidence type="ECO:0000313" key="3">
    <source>
        <dbReference type="EMBL" id="CDN51865.1"/>
    </source>
</evidence>
<comment type="similarity">
    <text evidence="1">Belongs to the YciI family.</text>
</comment>
<protein>
    <recommendedName>
        <fullName evidence="2">YCII-related domain-containing protein</fullName>
    </recommendedName>
</protein>
<dbReference type="InterPro" id="IPR005545">
    <property type="entry name" value="YCII"/>
</dbReference>
<reference evidence="4" key="1">
    <citation type="journal article" date="2014" name="BMC Genomics">
        <title>Genome sequencing of two Neorhizobium galegae strains reveals a noeT gene responsible for the unusual acetylation of the nodulation factors.</title>
        <authorList>
            <person name="Osterman J."/>
            <person name="Marsh J."/>
            <person name="Laine P.K."/>
            <person name="Zeng Z."/>
            <person name="Alatalo E."/>
            <person name="Sullivan J.T."/>
            <person name="Young J.P."/>
            <person name="Thomas-Oates J."/>
            <person name="Paulin L."/>
            <person name="Lindstrom K."/>
        </authorList>
    </citation>
    <scope>NUCLEOTIDE SEQUENCE [LARGE SCALE GENOMIC DNA]</scope>
    <source>
        <strain evidence="4">HAMBI 540</strain>
    </source>
</reference>
<proteinExistence type="inferred from homology"/>